<keyword evidence="1" id="KW-0378">Hydrolase</keyword>
<dbReference type="GO" id="GO:0008967">
    <property type="term" value="F:phosphoglycolate phosphatase activity"/>
    <property type="evidence" value="ECO:0007669"/>
    <property type="project" value="TreeGrafter"/>
</dbReference>
<dbReference type="PANTHER" id="PTHR43434:SF3">
    <property type="entry name" value="GMP_IMP NUCLEOTIDASE YRFG"/>
    <property type="match status" value="1"/>
</dbReference>
<sequence length="235" mass="26426">MTTTNAPIDWPRIDTVFLDMDGTLLDLHFDNHFWLEHVPRRYGEARGLSFEAARAELHARYRDIAGTLDWYCVDHWSRELGLDILLLKREVEHLIAVHPHVPDFLEALAALGKRRVLVTNAHQKTLALKLERTPLAGHLERVVSAHDLGIAKESPAFWPAFQAIEPFDPERSLFVDDNLDVLRTARAYGFRRLLAVLAPDSRQPPRQTDEFPAISDFSALLPGLAAAAQSTVSGA</sequence>
<dbReference type="Gene3D" id="3.40.50.1000">
    <property type="entry name" value="HAD superfamily/HAD-like"/>
    <property type="match status" value="1"/>
</dbReference>
<evidence type="ECO:0000313" key="2">
    <source>
        <dbReference type="Proteomes" id="UP000001441"/>
    </source>
</evidence>
<organism evidence="1 2">
    <name type="scientific">Allochromatium vinosum (strain ATCC 17899 / DSM 180 / NBRC 103801 / NCIMB 10441 / D)</name>
    <name type="common">Chromatium vinosum</name>
    <dbReference type="NCBI Taxonomy" id="572477"/>
    <lineage>
        <taxon>Bacteria</taxon>
        <taxon>Pseudomonadati</taxon>
        <taxon>Pseudomonadota</taxon>
        <taxon>Gammaproteobacteria</taxon>
        <taxon>Chromatiales</taxon>
        <taxon>Chromatiaceae</taxon>
        <taxon>Allochromatium</taxon>
    </lineage>
</organism>
<dbReference type="SUPFAM" id="SSF56784">
    <property type="entry name" value="HAD-like"/>
    <property type="match status" value="1"/>
</dbReference>
<protein>
    <submittedName>
        <fullName evidence="1">HAD-superfamily hydrolase, subfamily IA, variant 3</fullName>
    </submittedName>
</protein>
<keyword evidence="2" id="KW-1185">Reference proteome</keyword>
<dbReference type="STRING" id="572477.Alvin_0607"/>
<proteinExistence type="predicted"/>
<dbReference type="SFLD" id="SFLDS00003">
    <property type="entry name" value="Haloacid_Dehalogenase"/>
    <property type="match status" value="1"/>
</dbReference>
<dbReference type="eggNOG" id="COG1011">
    <property type="taxonomic scope" value="Bacteria"/>
</dbReference>
<accession>D3RPH5</accession>
<reference evidence="1 2" key="1">
    <citation type="journal article" date="2011" name="Stand. Genomic Sci.">
        <title>Complete genome sequence of Allochromatium vinosum DSM 180(T).</title>
        <authorList>
            <person name="Weissgerber T."/>
            <person name="Zigann R."/>
            <person name="Bruce D."/>
            <person name="Chang Y.J."/>
            <person name="Detter J.C."/>
            <person name="Han C."/>
            <person name="Hauser L."/>
            <person name="Jeffries C.D."/>
            <person name="Land M."/>
            <person name="Munk A.C."/>
            <person name="Tapia R."/>
            <person name="Dahl C."/>
        </authorList>
    </citation>
    <scope>NUCLEOTIDE SEQUENCE [LARGE SCALE GENOMIC DNA]</scope>
    <source>
        <strain evidence="2">ATCC 17899 / DSM 180 / NBRC 103801 / NCIMB 10441 / D</strain>
    </source>
</reference>
<dbReference type="KEGG" id="alv:Alvin_0607"/>
<dbReference type="CDD" id="cd01427">
    <property type="entry name" value="HAD_like"/>
    <property type="match status" value="1"/>
</dbReference>
<dbReference type="InterPro" id="IPR036412">
    <property type="entry name" value="HAD-like_sf"/>
</dbReference>
<dbReference type="PANTHER" id="PTHR43434">
    <property type="entry name" value="PHOSPHOGLYCOLATE PHOSPHATASE"/>
    <property type="match status" value="1"/>
</dbReference>
<dbReference type="NCBIfam" id="NF011564">
    <property type="entry name" value="PRK14988.1"/>
    <property type="match status" value="1"/>
</dbReference>
<gene>
    <name evidence="1" type="ordered locus">Alvin_0607</name>
</gene>
<dbReference type="InterPro" id="IPR023214">
    <property type="entry name" value="HAD_sf"/>
</dbReference>
<dbReference type="HOGENOM" id="CLU_106706_0_0_6"/>
<dbReference type="InterPro" id="IPR050155">
    <property type="entry name" value="HAD-like_hydrolase_sf"/>
</dbReference>
<dbReference type="SFLD" id="SFLDG01129">
    <property type="entry name" value="C1.5:_HAD__Beta-PGM__Phosphata"/>
    <property type="match status" value="1"/>
</dbReference>
<dbReference type="OrthoDB" id="9773910at2"/>
<dbReference type="Pfam" id="PF00702">
    <property type="entry name" value="Hydrolase"/>
    <property type="match status" value="1"/>
</dbReference>
<dbReference type="RefSeq" id="WP_012969833.1">
    <property type="nucleotide sequence ID" value="NC_013851.1"/>
</dbReference>
<dbReference type="GO" id="GO:0005829">
    <property type="term" value="C:cytosol"/>
    <property type="evidence" value="ECO:0007669"/>
    <property type="project" value="TreeGrafter"/>
</dbReference>
<dbReference type="EMBL" id="CP001896">
    <property type="protein sequence ID" value="ADC61557.1"/>
    <property type="molecule type" value="Genomic_DNA"/>
</dbReference>
<dbReference type="AlphaFoldDB" id="D3RPH5"/>
<name>D3RPH5_ALLVD</name>
<evidence type="ECO:0000313" key="1">
    <source>
        <dbReference type="EMBL" id="ADC61557.1"/>
    </source>
</evidence>
<dbReference type="GO" id="GO:0006281">
    <property type="term" value="P:DNA repair"/>
    <property type="evidence" value="ECO:0007669"/>
    <property type="project" value="TreeGrafter"/>
</dbReference>
<dbReference type="Proteomes" id="UP000001441">
    <property type="component" value="Chromosome"/>
</dbReference>